<dbReference type="AlphaFoldDB" id="A0AAV2M461"/>
<accession>A0AAV2M461</accession>
<organism evidence="2 3">
    <name type="scientific">Knipowitschia caucasica</name>
    <name type="common">Caucasian dwarf goby</name>
    <name type="synonym">Pomatoschistus caucasicus</name>
    <dbReference type="NCBI Taxonomy" id="637954"/>
    <lineage>
        <taxon>Eukaryota</taxon>
        <taxon>Metazoa</taxon>
        <taxon>Chordata</taxon>
        <taxon>Craniata</taxon>
        <taxon>Vertebrata</taxon>
        <taxon>Euteleostomi</taxon>
        <taxon>Actinopterygii</taxon>
        <taxon>Neopterygii</taxon>
        <taxon>Teleostei</taxon>
        <taxon>Neoteleostei</taxon>
        <taxon>Acanthomorphata</taxon>
        <taxon>Gobiaria</taxon>
        <taxon>Gobiiformes</taxon>
        <taxon>Gobioidei</taxon>
        <taxon>Gobiidae</taxon>
        <taxon>Gobiinae</taxon>
        <taxon>Knipowitschia</taxon>
    </lineage>
</organism>
<feature type="region of interest" description="Disordered" evidence="1">
    <location>
        <begin position="81"/>
        <end position="105"/>
    </location>
</feature>
<dbReference type="EMBL" id="OZ035828">
    <property type="protein sequence ID" value="CAL1608126.1"/>
    <property type="molecule type" value="Genomic_DNA"/>
</dbReference>
<dbReference type="Proteomes" id="UP001497482">
    <property type="component" value="Chromosome 6"/>
</dbReference>
<sequence>MRSKWRTFRTRFKELQVLREEAALSGSPQLRLSSTPALLNSGSPQLRLSSAPALLNSGSPQLRLSGPAFRDDSKMQIVLDSCQPRHPPSLPSFSPLLPSGHDSSE</sequence>
<protein>
    <submittedName>
        <fullName evidence="2">Uncharacterized protein</fullName>
    </submittedName>
</protein>
<keyword evidence="3" id="KW-1185">Reference proteome</keyword>
<reference evidence="2 3" key="1">
    <citation type="submission" date="2024-04" db="EMBL/GenBank/DDBJ databases">
        <authorList>
            <person name="Waldvogel A.-M."/>
            <person name="Schoenle A."/>
        </authorList>
    </citation>
    <scope>NUCLEOTIDE SEQUENCE [LARGE SCALE GENOMIC DNA]</scope>
</reference>
<name>A0AAV2M461_KNICA</name>
<proteinExistence type="predicted"/>
<evidence type="ECO:0000313" key="3">
    <source>
        <dbReference type="Proteomes" id="UP001497482"/>
    </source>
</evidence>
<evidence type="ECO:0000256" key="1">
    <source>
        <dbReference type="SAM" id="MobiDB-lite"/>
    </source>
</evidence>
<evidence type="ECO:0000313" key="2">
    <source>
        <dbReference type="EMBL" id="CAL1608126.1"/>
    </source>
</evidence>
<gene>
    <name evidence="2" type="ORF">KC01_LOCUS35109</name>
</gene>